<organism evidence="1 2">
    <name type="scientific">Pristionchus mayeri</name>
    <dbReference type="NCBI Taxonomy" id="1317129"/>
    <lineage>
        <taxon>Eukaryota</taxon>
        <taxon>Metazoa</taxon>
        <taxon>Ecdysozoa</taxon>
        <taxon>Nematoda</taxon>
        <taxon>Chromadorea</taxon>
        <taxon>Rhabditida</taxon>
        <taxon>Rhabditina</taxon>
        <taxon>Diplogasteromorpha</taxon>
        <taxon>Diplogasteroidea</taxon>
        <taxon>Neodiplogasteridae</taxon>
        <taxon>Pristionchus</taxon>
    </lineage>
</organism>
<dbReference type="AlphaFoldDB" id="A0AAN5D3J2"/>
<feature type="non-terminal residue" evidence="1">
    <location>
        <position position="1"/>
    </location>
</feature>
<evidence type="ECO:0000313" key="1">
    <source>
        <dbReference type="EMBL" id="GMR55415.1"/>
    </source>
</evidence>
<proteinExistence type="predicted"/>
<comment type="caution">
    <text evidence="1">The sequence shown here is derived from an EMBL/GenBank/DDBJ whole genome shotgun (WGS) entry which is preliminary data.</text>
</comment>
<dbReference type="EMBL" id="BTRK01000005">
    <property type="protein sequence ID" value="GMR55415.1"/>
    <property type="molecule type" value="Genomic_DNA"/>
</dbReference>
<accession>A0AAN5D3J2</accession>
<feature type="non-terminal residue" evidence="1">
    <location>
        <position position="75"/>
    </location>
</feature>
<keyword evidence="2" id="KW-1185">Reference proteome</keyword>
<dbReference type="Proteomes" id="UP001328107">
    <property type="component" value="Unassembled WGS sequence"/>
</dbReference>
<sequence>FQKGLSSLPSNSSVRFPDCVFWRRLTDSDFNINDTFTLEFDIRMIHRESWVSAGPGKFAAPNIMSNVILKIGEEK</sequence>
<name>A0AAN5D3J2_9BILA</name>
<gene>
    <name evidence="1" type="ORF">PMAYCL1PPCAC_25610</name>
</gene>
<evidence type="ECO:0000313" key="2">
    <source>
        <dbReference type="Proteomes" id="UP001328107"/>
    </source>
</evidence>
<reference evidence="2" key="1">
    <citation type="submission" date="2022-10" db="EMBL/GenBank/DDBJ databases">
        <title>Genome assembly of Pristionchus species.</title>
        <authorList>
            <person name="Yoshida K."/>
            <person name="Sommer R.J."/>
        </authorList>
    </citation>
    <scope>NUCLEOTIDE SEQUENCE [LARGE SCALE GENOMIC DNA]</scope>
    <source>
        <strain evidence="2">RS5460</strain>
    </source>
</reference>
<protein>
    <submittedName>
        <fullName evidence="1">Uncharacterized protein</fullName>
    </submittedName>
</protein>